<dbReference type="KEGG" id="epl:P4G45_14920"/>
<dbReference type="EMBL" id="CP121194">
    <property type="protein sequence ID" value="XBH09764.1"/>
    <property type="molecule type" value="Genomic_DNA"/>
</dbReference>
<protein>
    <recommendedName>
        <fullName evidence="4">Lipocalin-like domain-containing protein</fullName>
    </recommendedName>
</protein>
<feature type="chain" id="PRO_5043862528" description="Lipocalin-like domain-containing protein" evidence="2">
    <location>
        <begin position="21"/>
        <end position="185"/>
    </location>
</feature>
<evidence type="ECO:0000256" key="1">
    <source>
        <dbReference type="SAM" id="MobiDB-lite"/>
    </source>
</evidence>
<keyword evidence="2" id="KW-0732">Signal</keyword>
<proteinExistence type="predicted"/>
<organism evidence="3">
    <name type="scientific">Edaphobacter paludis</name>
    <dbReference type="NCBI Taxonomy" id="3035702"/>
    <lineage>
        <taxon>Bacteria</taxon>
        <taxon>Pseudomonadati</taxon>
        <taxon>Acidobacteriota</taxon>
        <taxon>Terriglobia</taxon>
        <taxon>Terriglobales</taxon>
        <taxon>Acidobacteriaceae</taxon>
        <taxon>Edaphobacter</taxon>
    </lineage>
</organism>
<evidence type="ECO:0000256" key="2">
    <source>
        <dbReference type="SAM" id="SignalP"/>
    </source>
</evidence>
<gene>
    <name evidence="3" type="ORF">P4G45_14920</name>
</gene>
<name>A0AAU7CWK1_9BACT</name>
<feature type="compositionally biased region" description="Low complexity" evidence="1">
    <location>
        <begin position="20"/>
        <end position="47"/>
    </location>
</feature>
<evidence type="ECO:0000313" key="3">
    <source>
        <dbReference type="EMBL" id="XBH09764.1"/>
    </source>
</evidence>
<evidence type="ECO:0008006" key="4">
    <source>
        <dbReference type="Google" id="ProtNLM"/>
    </source>
</evidence>
<dbReference type="RefSeq" id="WP_348267272.1">
    <property type="nucleotide sequence ID" value="NZ_CP121194.1"/>
</dbReference>
<dbReference type="AlphaFoldDB" id="A0AAU7CWK1"/>
<feature type="signal peptide" evidence="2">
    <location>
        <begin position="1"/>
        <end position="20"/>
    </location>
</feature>
<feature type="region of interest" description="Disordered" evidence="1">
    <location>
        <begin position="20"/>
        <end position="49"/>
    </location>
</feature>
<sequence length="185" mass="19471">MTKILCLAAVLALSGTLVSAQTSSPTPAPVTTPAATPTPAAAPSAKPDLTGTWTLNLGKSSYDPVPAPEDETIVFSKTGSTCTMATTSDNERGKEVYALPFATDGTETPTPKGVFADTATLQYLSTKGEWQDAALILTQRIMYQNSPGTLKSAFNLSADGKTLTRTMHISVDQGEFDTTSVYEKQ</sequence>
<accession>A0AAU7CWK1</accession>
<reference evidence="3" key="1">
    <citation type="submission" date="2023-03" db="EMBL/GenBank/DDBJ databases">
        <title>Edaphobacter sp.</title>
        <authorList>
            <person name="Huber K.J."/>
            <person name="Papendorf J."/>
            <person name="Pilke C."/>
            <person name="Bunk B."/>
            <person name="Sproeer C."/>
            <person name="Pester M."/>
        </authorList>
    </citation>
    <scope>NUCLEOTIDE SEQUENCE</scope>
    <source>
        <strain evidence="3">DSM 109919</strain>
    </source>
</reference>